<evidence type="ECO:0000256" key="2">
    <source>
        <dbReference type="SAM" id="Phobius"/>
    </source>
</evidence>
<keyword evidence="4" id="KW-1185">Reference proteome</keyword>
<keyword evidence="2" id="KW-1133">Transmembrane helix</keyword>
<dbReference type="InterPro" id="IPR047789">
    <property type="entry name" value="CU044_5270-like"/>
</dbReference>
<name>A0ABW3EP49_9ACTN</name>
<feature type="region of interest" description="Disordered" evidence="1">
    <location>
        <begin position="10"/>
        <end position="30"/>
    </location>
</feature>
<feature type="region of interest" description="Disordered" evidence="1">
    <location>
        <begin position="302"/>
        <end position="321"/>
    </location>
</feature>
<keyword evidence="2" id="KW-0472">Membrane</keyword>
<dbReference type="NCBIfam" id="NF038083">
    <property type="entry name" value="CU044_5270_fam"/>
    <property type="match status" value="1"/>
</dbReference>
<accession>A0ABW3EP49</accession>
<dbReference type="EMBL" id="JBHTJA010000013">
    <property type="protein sequence ID" value="MFD0900718.1"/>
    <property type="molecule type" value="Genomic_DNA"/>
</dbReference>
<organism evidence="3 4">
    <name type="scientific">Actinomadura sediminis</name>
    <dbReference type="NCBI Taxonomy" id="1038904"/>
    <lineage>
        <taxon>Bacteria</taxon>
        <taxon>Bacillati</taxon>
        <taxon>Actinomycetota</taxon>
        <taxon>Actinomycetes</taxon>
        <taxon>Streptosporangiales</taxon>
        <taxon>Thermomonosporaceae</taxon>
        <taxon>Actinomadura</taxon>
    </lineage>
</organism>
<protein>
    <submittedName>
        <fullName evidence="3">CU044_5270 family protein</fullName>
    </submittedName>
</protein>
<reference evidence="4" key="1">
    <citation type="journal article" date="2019" name="Int. J. Syst. Evol. Microbiol.">
        <title>The Global Catalogue of Microorganisms (GCM) 10K type strain sequencing project: providing services to taxonomists for standard genome sequencing and annotation.</title>
        <authorList>
            <consortium name="The Broad Institute Genomics Platform"/>
            <consortium name="The Broad Institute Genome Sequencing Center for Infectious Disease"/>
            <person name="Wu L."/>
            <person name="Ma J."/>
        </authorList>
    </citation>
    <scope>NUCLEOTIDE SEQUENCE [LARGE SCALE GENOMIC DNA]</scope>
    <source>
        <strain evidence="4">JCM 31202</strain>
    </source>
</reference>
<evidence type="ECO:0000313" key="3">
    <source>
        <dbReference type="EMBL" id="MFD0900718.1"/>
    </source>
</evidence>
<dbReference type="RefSeq" id="WP_378297715.1">
    <property type="nucleotide sequence ID" value="NZ_JBHTJA010000013.1"/>
</dbReference>
<comment type="caution">
    <text evidence="3">The sequence shown here is derived from an EMBL/GenBank/DDBJ whole genome shotgun (WGS) entry which is preliminary data.</text>
</comment>
<proteinExistence type="predicted"/>
<gene>
    <name evidence="3" type="ORF">ACFQ11_09980</name>
</gene>
<feature type="transmembrane region" description="Helical" evidence="2">
    <location>
        <begin position="49"/>
        <end position="71"/>
    </location>
</feature>
<evidence type="ECO:0000313" key="4">
    <source>
        <dbReference type="Proteomes" id="UP001596972"/>
    </source>
</evidence>
<keyword evidence="2" id="KW-0812">Transmembrane</keyword>
<sequence length="344" mass="37491">MNDLEELDELRAFRGDVPEPGADRLAPGRERLLRAARGGRSRPRFRLPAVRLAVAAGAAVAVGAAGTFAVVRDGPPPADVRPVSATVFLERAAEAAERAPDRRPADDQWVYTKVVFPPPKEARRARPAGHREQWVRFDGLKSAYAAPIAGPDEKLEIVDNDHQETYGTDSEERTPAEWYDYLRGLPSEPSALLAAVYRRHDAYVRETGGERFPQGRDQWVFWRLADYLSRGAVVPAAARATIYRAIARIPDVRVRRGVADAMGRSGTAVVRTGADDVREEVVIADGTYAYLGTRMVNTVLKTPPPFKGDGRGPGPPREPIRAGAVLSDHALAVSAVVDEPGVRP</sequence>
<evidence type="ECO:0000256" key="1">
    <source>
        <dbReference type="SAM" id="MobiDB-lite"/>
    </source>
</evidence>
<dbReference type="Proteomes" id="UP001596972">
    <property type="component" value="Unassembled WGS sequence"/>
</dbReference>